<evidence type="ECO:0000259" key="2">
    <source>
        <dbReference type="Pfam" id="PF12499"/>
    </source>
</evidence>
<dbReference type="EMBL" id="BMAR01000038">
    <property type="protein sequence ID" value="GFR50542.1"/>
    <property type="molecule type" value="Genomic_DNA"/>
</dbReference>
<name>A0AAD3HRU6_9CHLO</name>
<dbReference type="Proteomes" id="UP001054857">
    <property type="component" value="Unassembled WGS sequence"/>
</dbReference>
<feature type="chain" id="PRO_5042133501" description="Pherophorin domain-containing protein" evidence="1">
    <location>
        <begin position="27"/>
        <end position="123"/>
    </location>
</feature>
<feature type="non-terminal residue" evidence="3">
    <location>
        <position position="1"/>
    </location>
</feature>
<gene>
    <name evidence="3" type="ORF">Agub_g12816</name>
</gene>
<comment type="caution">
    <text evidence="3">The sequence shown here is derived from an EMBL/GenBank/DDBJ whole genome shotgun (WGS) entry which is preliminary data.</text>
</comment>
<protein>
    <recommendedName>
        <fullName evidence="2">Pherophorin domain-containing protein</fullName>
    </recommendedName>
</protein>
<feature type="signal peptide" evidence="1">
    <location>
        <begin position="1"/>
        <end position="26"/>
    </location>
</feature>
<dbReference type="InterPro" id="IPR024616">
    <property type="entry name" value="Pherophorin"/>
</dbReference>
<dbReference type="AlphaFoldDB" id="A0AAD3HRU6"/>
<proteinExistence type="predicted"/>
<evidence type="ECO:0000313" key="3">
    <source>
        <dbReference type="EMBL" id="GFR50542.1"/>
    </source>
</evidence>
<evidence type="ECO:0000256" key="1">
    <source>
        <dbReference type="SAM" id="SignalP"/>
    </source>
</evidence>
<keyword evidence="1" id="KW-0732">Signal</keyword>
<accession>A0AAD3HRU6</accession>
<keyword evidence="4" id="KW-1185">Reference proteome</keyword>
<sequence>MVRSAARRHWVLFLALAISAIAWADASYLTGTRFPFESCVQNTKYSPYYATLYSYKENTAKKTSQYCIQIHVAPSCTPGSYRCCNTSINKVKFFPALGCRGSLASANIRNSLININVTSIYWE</sequence>
<organism evidence="3 4">
    <name type="scientific">Astrephomene gubernaculifera</name>
    <dbReference type="NCBI Taxonomy" id="47775"/>
    <lineage>
        <taxon>Eukaryota</taxon>
        <taxon>Viridiplantae</taxon>
        <taxon>Chlorophyta</taxon>
        <taxon>core chlorophytes</taxon>
        <taxon>Chlorophyceae</taxon>
        <taxon>CS clade</taxon>
        <taxon>Chlamydomonadales</taxon>
        <taxon>Astrephomenaceae</taxon>
        <taxon>Astrephomene</taxon>
    </lineage>
</organism>
<reference evidence="3 4" key="1">
    <citation type="journal article" date="2021" name="Sci. Rep.">
        <title>Genome sequencing of the multicellular alga Astrephomene provides insights into convergent evolution of germ-soma differentiation.</title>
        <authorList>
            <person name="Yamashita S."/>
            <person name="Yamamoto K."/>
            <person name="Matsuzaki R."/>
            <person name="Suzuki S."/>
            <person name="Yamaguchi H."/>
            <person name="Hirooka S."/>
            <person name="Minakuchi Y."/>
            <person name="Miyagishima S."/>
            <person name="Kawachi M."/>
            <person name="Toyoda A."/>
            <person name="Nozaki H."/>
        </authorList>
    </citation>
    <scope>NUCLEOTIDE SEQUENCE [LARGE SCALE GENOMIC DNA]</scope>
    <source>
        <strain evidence="3 4">NIES-4017</strain>
    </source>
</reference>
<evidence type="ECO:0000313" key="4">
    <source>
        <dbReference type="Proteomes" id="UP001054857"/>
    </source>
</evidence>
<dbReference type="Pfam" id="PF12499">
    <property type="entry name" value="DUF3707"/>
    <property type="match status" value="1"/>
</dbReference>
<feature type="domain" description="Pherophorin" evidence="2">
    <location>
        <begin position="34"/>
        <end position="112"/>
    </location>
</feature>